<accession>A0ABD5Q5T3</accession>
<dbReference type="GeneID" id="73043271"/>
<dbReference type="Pfam" id="PF13671">
    <property type="entry name" value="AAA_33"/>
    <property type="match status" value="1"/>
</dbReference>
<comment type="caution">
    <text evidence="1">The sequence shown here is derived from an EMBL/GenBank/DDBJ whole genome shotgun (WGS) entry which is preliminary data.</text>
</comment>
<keyword evidence="2" id="KW-1185">Reference proteome</keyword>
<dbReference type="SUPFAM" id="SSF52540">
    <property type="entry name" value="P-loop containing nucleoside triphosphate hydrolases"/>
    <property type="match status" value="1"/>
</dbReference>
<name>A0ABD5Q5T3_9EURY</name>
<protein>
    <submittedName>
        <fullName evidence="1">AAA family ATPase</fullName>
    </submittedName>
</protein>
<dbReference type="PANTHER" id="PTHR43883">
    <property type="entry name" value="SLR0207 PROTEIN"/>
    <property type="match status" value="1"/>
</dbReference>
<reference evidence="1 2" key="1">
    <citation type="journal article" date="2019" name="Int. J. Syst. Evol. Microbiol.">
        <title>The Global Catalogue of Microorganisms (GCM) 10K type strain sequencing project: providing services to taxonomists for standard genome sequencing and annotation.</title>
        <authorList>
            <consortium name="The Broad Institute Genomics Platform"/>
            <consortium name="The Broad Institute Genome Sequencing Center for Infectious Disease"/>
            <person name="Wu L."/>
            <person name="Ma J."/>
        </authorList>
    </citation>
    <scope>NUCLEOTIDE SEQUENCE [LARGE SCALE GENOMIC DNA]</scope>
    <source>
        <strain evidence="1 2">XZYJ18</strain>
    </source>
</reference>
<gene>
    <name evidence="1" type="ORF">ACFO9K_17230</name>
</gene>
<dbReference type="InterPro" id="IPR027417">
    <property type="entry name" value="P-loop_NTPase"/>
</dbReference>
<organism evidence="1 2">
    <name type="scientific">Halorussus aquaticus</name>
    <dbReference type="NCBI Taxonomy" id="2953748"/>
    <lineage>
        <taxon>Archaea</taxon>
        <taxon>Methanobacteriati</taxon>
        <taxon>Methanobacteriota</taxon>
        <taxon>Stenosarchaea group</taxon>
        <taxon>Halobacteria</taxon>
        <taxon>Halobacteriales</taxon>
        <taxon>Haladaptataceae</taxon>
        <taxon>Halorussus</taxon>
    </lineage>
</organism>
<evidence type="ECO:0000313" key="2">
    <source>
        <dbReference type="Proteomes" id="UP001595945"/>
    </source>
</evidence>
<dbReference type="RefSeq" id="WP_254268374.1">
    <property type="nucleotide sequence ID" value="NZ_CP100400.1"/>
</dbReference>
<proteinExistence type="predicted"/>
<dbReference type="Proteomes" id="UP001595945">
    <property type="component" value="Unassembled WGS sequence"/>
</dbReference>
<dbReference type="AlphaFoldDB" id="A0ABD5Q5T3"/>
<dbReference type="PANTHER" id="PTHR43883:SF1">
    <property type="entry name" value="GLUCONOKINASE"/>
    <property type="match status" value="1"/>
</dbReference>
<dbReference type="InterPro" id="IPR052732">
    <property type="entry name" value="Cell-binding_unc_protein"/>
</dbReference>
<dbReference type="Gene3D" id="3.40.50.300">
    <property type="entry name" value="P-loop containing nucleotide triphosphate hydrolases"/>
    <property type="match status" value="1"/>
</dbReference>
<dbReference type="EMBL" id="JBHSHT010000002">
    <property type="protein sequence ID" value="MFC4826003.1"/>
    <property type="molecule type" value="Genomic_DNA"/>
</dbReference>
<sequence length="175" mass="19806">MSEAETLDARQETPTLVVVCGLPGVGKTTVAEQVAERLDGLLLRTDVIRKEILSDPDYTEEESRMVYRELFDRARRTVEDGRSVVLDGTFKDAADRDRATELSASLGVDFRLVAVECDEDVVRERIERREGDESDADFEVHAMYREQFDPISMDHVTVDNSEGLDETTRQVAETF</sequence>
<evidence type="ECO:0000313" key="1">
    <source>
        <dbReference type="EMBL" id="MFC4826003.1"/>
    </source>
</evidence>